<evidence type="ECO:0008006" key="3">
    <source>
        <dbReference type="Google" id="ProtNLM"/>
    </source>
</evidence>
<sequence length="60" mass="7111">MKVTKDMLQECPKCGYKKCTTKLVIDNPKYPSGVILRCKQCKSIFASTDEGWQYFKEWKW</sequence>
<dbReference type="EMBL" id="CP096034">
    <property type="protein sequence ID" value="UPM56220.1"/>
    <property type="molecule type" value="Genomic_DNA"/>
</dbReference>
<protein>
    <recommendedName>
        <fullName evidence="3">Transcription factor zinc-finger domain-containing protein</fullName>
    </recommendedName>
</protein>
<proteinExistence type="predicted"/>
<reference evidence="1 2" key="1">
    <citation type="submission" date="2022-04" db="EMBL/GenBank/DDBJ databases">
        <title>Mechanism of arsenic methylation and mitigation arsenic toxicity by Bacillus sp. LH14 from an Arsenic-Contaminated Paddy Soil.</title>
        <authorList>
            <person name="Wang D."/>
        </authorList>
    </citation>
    <scope>NUCLEOTIDE SEQUENCE [LARGE SCALE GENOMIC DNA]</scope>
    <source>
        <strain evidence="1 2">LH14</strain>
    </source>
</reference>
<keyword evidence="2" id="KW-1185">Reference proteome</keyword>
<evidence type="ECO:0000313" key="2">
    <source>
        <dbReference type="Proteomes" id="UP000830639"/>
    </source>
</evidence>
<dbReference type="RefSeq" id="WP_248269131.1">
    <property type="nucleotide sequence ID" value="NZ_CP096034.1"/>
</dbReference>
<dbReference type="Proteomes" id="UP000830639">
    <property type="component" value="Chromosome"/>
</dbReference>
<evidence type="ECO:0000313" key="1">
    <source>
        <dbReference type="EMBL" id="UPM56220.1"/>
    </source>
</evidence>
<organism evidence="1 2">
    <name type="scientific">Gottfriedia acidiceleris</name>
    <dbReference type="NCBI Taxonomy" id="371036"/>
    <lineage>
        <taxon>Bacteria</taxon>
        <taxon>Bacillati</taxon>
        <taxon>Bacillota</taxon>
        <taxon>Bacilli</taxon>
        <taxon>Bacillales</taxon>
        <taxon>Bacillaceae</taxon>
        <taxon>Gottfriedia</taxon>
    </lineage>
</organism>
<name>A0ABY4JQU9_9BACI</name>
<accession>A0ABY4JQU9</accession>
<gene>
    <name evidence="1" type="ORF">MY490_10460</name>
</gene>